<proteinExistence type="predicted"/>
<sequence>MKVTVLRNESPRTPAAALSAIPTTGRHGARHASCESSVWVVGRPSRRAPALDTLRLVSNLSRIRAWLIVFVIGLVLSGVTAFPLEAESRLLVRLLHADWSPAPEHLPVLVDWIDRVHRGIVVTNDQFPFLAYGTDWLAFAHLVIAVAFWGPYRDPVRNIWVVHFGMISCAAIVPLALIAGPVRGIPWWWQLIDISFGIFGIIPLLFVHWETRRLAAQAPPVAAPGPEPATATGD</sequence>
<gene>
    <name evidence="2" type="ORF">BDK92_5535</name>
</gene>
<name>A0A495JS09_9ACTN</name>
<keyword evidence="1" id="KW-0812">Transmembrane</keyword>
<dbReference type="Proteomes" id="UP000277671">
    <property type="component" value="Unassembled WGS sequence"/>
</dbReference>
<reference evidence="2 3" key="1">
    <citation type="submission" date="2018-10" db="EMBL/GenBank/DDBJ databases">
        <title>Sequencing the genomes of 1000 actinobacteria strains.</title>
        <authorList>
            <person name="Klenk H.-P."/>
        </authorList>
    </citation>
    <scope>NUCLEOTIDE SEQUENCE [LARGE SCALE GENOMIC DNA]</scope>
    <source>
        <strain evidence="2 3">DSM 45175</strain>
    </source>
</reference>
<evidence type="ECO:0000313" key="3">
    <source>
        <dbReference type="Proteomes" id="UP000277671"/>
    </source>
</evidence>
<keyword evidence="1" id="KW-1133">Transmembrane helix</keyword>
<dbReference type="AlphaFoldDB" id="A0A495JS09"/>
<organism evidence="2 3">
    <name type="scientific">Micromonospora pisi</name>
    <dbReference type="NCBI Taxonomy" id="589240"/>
    <lineage>
        <taxon>Bacteria</taxon>
        <taxon>Bacillati</taxon>
        <taxon>Actinomycetota</taxon>
        <taxon>Actinomycetes</taxon>
        <taxon>Micromonosporales</taxon>
        <taxon>Micromonosporaceae</taxon>
        <taxon>Micromonospora</taxon>
    </lineage>
</organism>
<accession>A0A495JS09</accession>
<feature type="transmembrane region" description="Helical" evidence="1">
    <location>
        <begin position="187"/>
        <end position="207"/>
    </location>
</feature>
<evidence type="ECO:0000313" key="2">
    <source>
        <dbReference type="EMBL" id="RKR91144.1"/>
    </source>
</evidence>
<feature type="transmembrane region" description="Helical" evidence="1">
    <location>
        <begin position="65"/>
        <end position="84"/>
    </location>
</feature>
<evidence type="ECO:0000256" key="1">
    <source>
        <dbReference type="SAM" id="Phobius"/>
    </source>
</evidence>
<feature type="transmembrane region" description="Helical" evidence="1">
    <location>
        <begin position="161"/>
        <end position="181"/>
    </location>
</feature>
<keyword evidence="1" id="KW-0472">Membrane</keyword>
<dbReference type="EMBL" id="RBKT01000001">
    <property type="protein sequence ID" value="RKR91144.1"/>
    <property type="molecule type" value="Genomic_DNA"/>
</dbReference>
<protein>
    <submittedName>
        <fullName evidence="2">Uncharacterized protein</fullName>
    </submittedName>
</protein>
<keyword evidence="3" id="KW-1185">Reference proteome</keyword>
<comment type="caution">
    <text evidence="2">The sequence shown here is derived from an EMBL/GenBank/DDBJ whole genome shotgun (WGS) entry which is preliminary data.</text>
</comment>
<feature type="transmembrane region" description="Helical" evidence="1">
    <location>
        <begin position="129"/>
        <end position="149"/>
    </location>
</feature>